<comment type="caution">
    <text evidence="2">The sequence shown here is derived from an EMBL/GenBank/DDBJ whole genome shotgun (WGS) entry which is preliminary data.</text>
</comment>
<organism evidence="2 3">
    <name type="scientific">Senna tora</name>
    <dbReference type="NCBI Taxonomy" id="362788"/>
    <lineage>
        <taxon>Eukaryota</taxon>
        <taxon>Viridiplantae</taxon>
        <taxon>Streptophyta</taxon>
        <taxon>Embryophyta</taxon>
        <taxon>Tracheophyta</taxon>
        <taxon>Spermatophyta</taxon>
        <taxon>Magnoliopsida</taxon>
        <taxon>eudicotyledons</taxon>
        <taxon>Gunneridae</taxon>
        <taxon>Pentapetalae</taxon>
        <taxon>rosids</taxon>
        <taxon>fabids</taxon>
        <taxon>Fabales</taxon>
        <taxon>Fabaceae</taxon>
        <taxon>Caesalpinioideae</taxon>
        <taxon>Cassia clade</taxon>
        <taxon>Senna</taxon>
    </lineage>
</organism>
<feature type="compositionally biased region" description="Polar residues" evidence="1">
    <location>
        <begin position="59"/>
        <end position="70"/>
    </location>
</feature>
<evidence type="ECO:0000313" key="3">
    <source>
        <dbReference type="Proteomes" id="UP000634136"/>
    </source>
</evidence>
<dbReference type="EMBL" id="JAAIUW010000003">
    <property type="protein sequence ID" value="KAF7838165.1"/>
    <property type="molecule type" value="Genomic_DNA"/>
</dbReference>
<name>A0A834X5F9_9FABA</name>
<proteinExistence type="predicted"/>
<feature type="region of interest" description="Disordered" evidence="1">
    <location>
        <begin position="22"/>
        <end position="70"/>
    </location>
</feature>
<gene>
    <name evidence="2" type="ORF">G2W53_006647</name>
</gene>
<dbReference type="Proteomes" id="UP000634136">
    <property type="component" value="Unassembled WGS sequence"/>
</dbReference>
<feature type="compositionally biased region" description="Acidic residues" evidence="1">
    <location>
        <begin position="33"/>
        <end position="45"/>
    </location>
</feature>
<evidence type="ECO:0000256" key="1">
    <source>
        <dbReference type="SAM" id="MobiDB-lite"/>
    </source>
</evidence>
<evidence type="ECO:0000313" key="2">
    <source>
        <dbReference type="EMBL" id="KAF7838165.1"/>
    </source>
</evidence>
<feature type="compositionally biased region" description="Basic and acidic residues" evidence="1">
    <location>
        <begin position="23"/>
        <end position="32"/>
    </location>
</feature>
<sequence>MEEAQIRLFSDKKKSLRLAAKVRAAENTRRFEEEEEEEEDDDDGGGDGGSNGDGVWNQRGATTLETPSSL</sequence>
<keyword evidence="3" id="KW-1185">Reference proteome</keyword>
<accession>A0A834X5F9</accession>
<protein>
    <submittedName>
        <fullName evidence="2">Uncharacterized protein</fullName>
    </submittedName>
</protein>
<reference evidence="2" key="1">
    <citation type="submission" date="2020-09" db="EMBL/GenBank/DDBJ databases">
        <title>Genome-Enabled Discovery of Anthraquinone Biosynthesis in Senna tora.</title>
        <authorList>
            <person name="Kang S.-H."/>
            <person name="Pandey R.P."/>
            <person name="Lee C.-M."/>
            <person name="Sim J.-S."/>
            <person name="Jeong J.-T."/>
            <person name="Choi B.-S."/>
            <person name="Jung M."/>
            <person name="Ginzburg D."/>
            <person name="Zhao K."/>
            <person name="Won S.Y."/>
            <person name="Oh T.-J."/>
            <person name="Yu Y."/>
            <person name="Kim N.-H."/>
            <person name="Lee O.R."/>
            <person name="Lee T.-H."/>
            <person name="Bashyal P."/>
            <person name="Kim T.-S."/>
            <person name="Lee W.-H."/>
            <person name="Kawkins C."/>
            <person name="Kim C.-K."/>
            <person name="Kim J.S."/>
            <person name="Ahn B.O."/>
            <person name="Rhee S.Y."/>
            <person name="Sohng J.K."/>
        </authorList>
    </citation>
    <scope>NUCLEOTIDE SEQUENCE</scope>
    <source>
        <tissue evidence="2">Leaf</tissue>
    </source>
</reference>
<dbReference type="AlphaFoldDB" id="A0A834X5F9"/>